<gene>
    <name evidence="1" type="ORF">RISK_006713</name>
</gene>
<keyword evidence="2" id="KW-1185">Reference proteome</keyword>
<name>A0A0J1E6R0_RHOIS</name>
<dbReference type="AlphaFoldDB" id="A0A0J1E6R0"/>
<protein>
    <submittedName>
        <fullName evidence="1">Uncharacterized protein</fullName>
    </submittedName>
</protein>
<reference evidence="1" key="1">
    <citation type="submission" date="2015-05" db="EMBL/GenBank/DDBJ databases">
        <title>Permanent draft genome of Rhodopirellula islandicus K833.</title>
        <authorList>
            <person name="Kizina J."/>
            <person name="Richter M."/>
            <person name="Glockner F.O."/>
            <person name="Harder J."/>
        </authorList>
    </citation>
    <scope>NUCLEOTIDE SEQUENCE [LARGE SCALE GENOMIC DNA]</scope>
    <source>
        <strain evidence="1">K833</strain>
    </source>
</reference>
<evidence type="ECO:0000313" key="1">
    <source>
        <dbReference type="EMBL" id="KLU01144.1"/>
    </source>
</evidence>
<dbReference type="STRING" id="595434.RISK_006713"/>
<comment type="caution">
    <text evidence="1">The sequence shown here is derived from an EMBL/GenBank/DDBJ whole genome shotgun (WGS) entry which is preliminary data.</text>
</comment>
<accession>A0A0J1E6R0</accession>
<sequence length="50" mass="5587">MALWFSVVALTADCLPALPDAQRLLRFASLLCLQCSQAGTRSLPQSFRYR</sequence>
<evidence type="ECO:0000313" key="2">
    <source>
        <dbReference type="Proteomes" id="UP000036367"/>
    </source>
</evidence>
<proteinExistence type="predicted"/>
<dbReference type="EMBL" id="LECT01000055">
    <property type="protein sequence ID" value="KLU01144.1"/>
    <property type="molecule type" value="Genomic_DNA"/>
</dbReference>
<dbReference type="Proteomes" id="UP000036367">
    <property type="component" value="Unassembled WGS sequence"/>
</dbReference>
<organism evidence="1 2">
    <name type="scientific">Rhodopirellula islandica</name>
    <dbReference type="NCBI Taxonomy" id="595434"/>
    <lineage>
        <taxon>Bacteria</taxon>
        <taxon>Pseudomonadati</taxon>
        <taxon>Planctomycetota</taxon>
        <taxon>Planctomycetia</taxon>
        <taxon>Pirellulales</taxon>
        <taxon>Pirellulaceae</taxon>
        <taxon>Rhodopirellula</taxon>
    </lineage>
</organism>